<organism evidence="1 2">
    <name type="scientific">Paenibacillus lycopersici</name>
    <dbReference type="NCBI Taxonomy" id="2704462"/>
    <lineage>
        <taxon>Bacteria</taxon>
        <taxon>Bacillati</taxon>
        <taxon>Bacillota</taxon>
        <taxon>Bacilli</taxon>
        <taxon>Bacillales</taxon>
        <taxon>Paenibacillaceae</taxon>
        <taxon>Paenibacillus</taxon>
    </lineage>
</organism>
<gene>
    <name evidence="1" type="ORF">GXP70_04725</name>
</gene>
<accession>A0A6C0FV40</accession>
<name>A0A6C0FV40_9BACL</name>
<sequence length="137" mass="16232">MYFVNELHEANFRKLLHWNYSFTEALAWVLPMPRFQSSLYIAAHPVIYDSCDRNWLRLRELRDCPLLRIYQTGRECDLSGSYLQLARAGIRLYRDHKKTMPSASWSEEITLTFEQACKIRDGDDDTLIEVSSFYTLQ</sequence>
<protein>
    <submittedName>
        <fullName evidence="1">Uncharacterized protein</fullName>
    </submittedName>
</protein>
<evidence type="ECO:0000313" key="2">
    <source>
        <dbReference type="Proteomes" id="UP000476064"/>
    </source>
</evidence>
<evidence type="ECO:0000313" key="1">
    <source>
        <dbReference type="EMBL" id="QHT59341.1"/>
    </source>
</evidence>
<reference evidence="1 2" key="1">
    <citation type="submission" date="2020-01" db="EMBL/GenBank/DDBJ databases">
        <title>Paenibacillus sp. nov., isolated from tomato rhizosphere.</title>
        <authorList>
            <person name="Weon H.-Y."/>
            <person name="Lee S.A."/>
        </authorList>
    </citation>
    <scope>NUCLEOTIDE SEQUENCE [LARGE SCALE GENOMIC DNA]</scope>
    <source>
        <strain evidence="1 2">12200R-189</strain>
    </source>
</reference>
<dbReference type="Proteomes" id="UP000476064">
    <property type="component" value="Chromosome"/>
</dbReference>
<dbReference type="EMBL" id="CP048209">
    <property type="protein sequence ID" value="QHT59341.1"/>
    <property type="molecule type" value="Genomic_DNA"/>
</dbReference>
<dbReference type="RefSeq" id="WP_162355407.1">
    <property type="nucleotide sequence ID" value="NZ_CP048209.1"/>
</dbReference>
<dbReference type="AlphaFoldDB" id="A0A6C0FV40"/>
<proteinExistence type="predicted"/>
<dbReference type="KEGG" id="plyc:GXP70_04725"/>
<keyword evidence="2" id="KW-1185">Reference proteome</keyword>